<dbReference type="GeneID" id="38117888"/>
<organism evidence="6 7">
    <name type="scientific">Aspergillus mulundensis</name>
    <dbReference type="NCBI Taxonomy" id="1810919"/>
    <lineage>
        <taxon>Eukaryota</taxon>
        <taxon>Fungi</taxon>
        <taxon>Dikarya</taxon>
        <taxon>Ascomycota</taxon>
        <taxon>Pezizomycotina</taxon>
        <taxon>Eurotiomycetes</taxon>
        <taxon>Eurotiomycetidae</taxon>
        <taxon>Eurotiales</taxon>
        <taxon>Aspergillaceae</taxon>
        <taxon>Aspergillus</taxon>
        <taxon>Aspergillus subgen. Nidulantes</taxon>
    </lineage>
</organism>
<gene>
    <name evidence="6" type="ORF">DSM5745_07518</name>
</gene>
<feature type="domain" description="LysM" evidence="5">
    <location>
        <begin position="234"/>
        <end position="279"/>
    </location>
</feature>
<keyword evidence="1" id="KW-0147">Chitin-binding</keyword>
<evidence type="ECO:0000256" key="3">
    <source>
        <dbReference type="SAM" id="MobiDB-lite"/>
    </source>
</evidence>
<feature type="signal peptide" evidence="4">
    <location>
        <begin position="1"/>
        <end position="19"/>
    </location>
</feature>
<evidence type="ECO:0000256" key="2">
    <source>
        <dbReference type="ARBA" id="ARBA00023026"/>
    </source>
</evidence>
<evidence type="ECO:0000256" key="4">
    <source>
        <dbReference type="SAM" id="SignalP"/>
    </source>
</evidence>
<keyword evidence="2" id="KW-0843">Virulence</keyword>
<dbReference type="PANTHER" id="PTHR34997">
    <property type="entry name" value="AM15"/>
    <property type="match status" value="1"/>
</dbReference>
<keyword evidence="7" id="KW-1185">Reference proteome</keyword>
<dbReference type="Gene3D" id="3.10.350.10">
    <property type="entry name" value="LysM domain"/>
    <property type="match status" value="3"/>
</dbReference>
<dbReference type="InterPro" id="IPR036779">
    <property type="entry name" value="LysM_dom_sf"/>
</dbReference>
<keyword evidence="4" id="KW-0732">Signal</keyword>
<dbReference type="InterPro" id="IPR052210">
    <property type="entry name" value="LysM1-like"/>
</dbReference>
<dbReference type="EMBL" id="PVWQ01000009">
    <property type="protein sequence ID" value="RDW72346.1"/>
    <property type="molecule type" value="Genomic_DNA"/>
</dbReference>
<dbReference type="PANTHER" id="PTHR34997:SF16">
    <property type="entry name" value="LYSM DOMAIN-CONTAINING PROTEIN"/>
    <property type="match status" value="1"/>
</dbReference>
<dbReference type="Proteomes" id="UP000256690">
    <property type="component" value="Unassembled WGS sequence"/>
</dbReference>
<protein>
    <recommendedName>
        <fullName evidence="5">LysM domain-containing protein</fullName>
    </recommendedName>
</protein>
<comment type="caution">
    <text evidence="6">The sequence shown here is derived from an EMBL/GenBank/DDBJ whole genome shotgun (WGS) entry which is preliminary data.</text>
</comment>
<dbReference type="Pfam" id="PF01476">
    <property type="entry name" value="LysM"/>
    <property type="match status" value="3"/>
</dbReference>
<dbReference type="InterPro" id="IPR018392">
    <property type="entry name" value="LysM"/>
</dbReference>
<reference evidence="6 7" key="1">
    <citation type="journal article" date="2018" name="IMA Fungus">
        <title>IMA Genome-F 9: Draft genome sequence of Annulohypoxylon stygium, Aspergillus mulundensis, Berkeleyomyces basicola (syn. Thielaviopsis basicola), Ceratocystis smalleyi, two Cercospora beticola strains, Coleophoma cylindrospora, Fusarium fracticaudum, Phialophora cf. hyalina, and Morchella septimelata.</title>
        <authorList>
            <person name="Wingfield B.D."/>
            <person name="Bills G.F."/>
            <person name="Dong Y."/>
            <person name="Huang W."/>
            <person name="Nel W.J."/>
            <person name="Swalarsk-Parry B.S."/>
            <person name="Vaghefi N."/>
            <person name="Wilken P.M."/>
            <person name="An Z."/>
            <person name="de Beer Z.W."/>
            <person name="De Vos L."/>
            <person name="Chen L."/>
            <person name="Duong T.A."/>
            <person name="Gao Y."/>
            <person name="Hammerbacher A."/>
            <person name="Kikkert J.R."/>
            <person name="Li Y."/>
            <person name="Li H."/>
            <person name="Li K."/>
            <person name="Li Q."/>
            <person name="Liu X."/>
            <person name="Ma X."/>
            <person name="Naidoo K."/>
            <person name="Pethybridge S.J."/>
            <person name="Sun J."/>
            <person name="Steenkamp E.T."/>
            <person name="van der Nest M.A."/>
            <person name="van Wyk S."/>
            <person name="Wingfield M.J."/>
            <person name="Xiong C."/>
            <person name="Yue Q."/>
            <person name="Zhang X."/>
        </authorList>
    </citation>
    <scope>NUCLEOTIDE SEQUENCE [LARGE SCALE GENOMIC DNA]</scope>
    <source>
        <strain evidence="6 7">DSM 5745</strain>
    </source>
</reference>
<dbReference type="OrthoDB" id="5985073at2759"/>
<feature type="region of interest" description="Disordered" evidence="3">
    <location>
        <begin position="449"/>
        <end position="471"/>
    </location>
</feature>
<feature type="chain" id="PRO_5017537112" description="LysM domain-containing protein" evidence="4">
    <location>
        <begin position="20"/>
        <end position="566"/>
    </location>
</feature>
<dbReference type="PROSITE" id="PS51782">
    <property type="entry name" value="LYSM"/>
    <property type="match status" value="2"/>
</dbReference>
<dbReference type="AlphaFoldDB" id="A0A3D8REH8"/>
<dbReference type="GO" id="GO:0008061">
    <property type="term" value="F:chitin binding"/>
    <property type="evidence" value="ECO:0007669"/>
    <property type="project" value="UniProtKB-KW"/>
</dbReference>
<dbReference type="SMART" id="SM00257">
    <property type="entry name" value="LysM"/>
    <property type="match status" value="3"/>
</dbReference>
<feature type="domain" description="LysM" evidence="5">
    <location>
        <begin position="390"/>
        <end position="439"/>
    </location>
</feature>
<evidence type="ECO:0000313" key="6">
    <source>
        <dbReference type="EMBL" id="RDW72346.1"/>
    </source>
</evidence>
<accession>A0A3D8REH8</accession>
<dbReference type="RefSeq" id="XP_026601566.1">
    <property type="nucleotide sequence ID" value="XM_026749534.1"/>
</dbReference>
<dbReference type="SUPFAM" id="SSF54106">
    <property type="entry name" value="LysM domain"/>
    <property type="match status" value="2"/>
</dbReference>
<evidence type="ECO:0000313" key="7">
    <source>
        <dbReference type="Proteomes" id="UP000256690"/>
    </source>
</evidence>
<proteinExistence type="predicted"/>
<sequence>MAAFLPLLGLSLCLTQAGASHHHRSHHHLHARADSIAEFTGYQLASSPSFSDSGLPEDCEKALYAEIYCDDYVQELSEPVYHGSLGDESFTNSVCASSCGDSLRNFHDNVVAKCGTSAEALPGVPALSVVDAVWSGWNETCLRASNGSFCNDILVTYPPVNELSDMPAAQLCSECWVSKLKLMQSSPYSAYDNVYQSQLDYTLASCDLSMSSTEPTEGGVQVPASNSSTCSTEKEYTVQDGDTCDSIALANSVSSGTLYAENSALFNCSEPKVGLKLCLPAACENVYQVQPTDDCVSVAVSNGISWRELISYNGMLYDDCSNFVGADPSFGTVMCVSPPGGKFDLGVSDSNSTASGVDGQGGSGTGYGTTQDYLAPGATLAPNTTTECGNFYTVVSGDTCRLLLAESNTPFDLFVAANPSITSAKSCDSELEVGLTYCLHPLRNFNDTASTTTTAPSTVTATSTSTSASVPTSTKTDQVLGIVAPLPDIVGVAMISVPLATATRRPAIVMQAIRFHSMDCVDPCPRTTPPAQGVHSGLAAPVADTAVALLSIAQPANASRRSGNAI</sequence>
<evidence type="ECO:0000259" key="5">
    <source>
        <dbReference type="PROSITE" id="PS51782"/>
    </source>
</evidence>
<evidence type="ECO:0000256" key="1">
    <source>
        <dbReference type="ARBA" id="ARBA00022669"/>
    </source>
</evidence>
<name>A0A3D8REH8_9EURO</name>
<dbReference type="CDD" id="cd00118">
    <property type="entry name" value="LysM"/>
    <property type="match status" value="1"/>
</dbReference>